<dbReference type="PANTHER" id="PTHR33693:SF9">
    <property type="entry name" value="TYPE-4 URACIL-DNA GLYCOSYLASE"/>
    <property type="match status" value="1"/>
</dbReference>
<keyword evidence="9" id="KW-0234">DNA repair</keyword>
<accession>A0A5C6CRV9</accession>
<dbReference type="GO" id="GO:0006281">
    <property type="term" value="P:DNA repair"/>
    <property type="evidence" value="ECO:0007669"/>
    <property type="project" value="UniProtKB-KW"/>
</dbReference>
<dbReference type="InterPro" id="IPR005122">
    <property type="entry name" value="Uracil-DNA_glycosylase-like"/>
</dbReference>
<name>A0A5C6CRV9_9BACT</name>
<proteinExistence type="inferred from homology"/>
<dbReference type="NCBIfam" id="TIGR03914">
    <property type="entry name" value="UDG_fam_dom"/>
    <property type="match status" value="1"/>
</dbReference>
<comment type="similarity">
    <text evidence="1">Belongs to the uracil-DNA glycosylase (UDG) superfamily. Type 4 (UDGa) family.</text>
</comment>
<dbReference type="Pfam" id="PF03167">
    <property type="entry name" value="UDG"/>
    <property type="match status" value="1"/>
</dbReference>
<dbReference type="Proteomes" id="UP000316304">
    <property type="component" value="Unassembled WGS sequence"/>
</dbReference>
<dbReference type="GO" id="GO:0046872">
    <property type="term" value="F:metal ion binding"/>
    <property type="evidence" value="ECO:0007669"/>
    <property type="project" value="UniProtKB-KW"/>
</dbReference>
<evidence type="ECO:0000256" key="7">
    <source>
        <dbReference type="ARBA" id="ARBA00023004"/>
    </source>
</evidence>
<evidence type="ECO:0000256" key="3">
    <source>
        <dbReference type="ARBA" id="ARBA00022485"/>
    </source>
</evidence>
<reference evidence="11 12" key="1">
    <citation type="submission" date="2019-02" db="EMBL/GenBank/DDBJ databases">
        <title>Deep-cultivation of Planctomycetes and their phenomic and genomic characterization uncovers novel biology.</title>
        <authorList>
            <person name="Wiegand S."/>
            <person name="Jogler M."/>
            <person name="Boedeker C."/>
            <person name="Pinto D."/>
            <person name="Vollmers J."/>
            <person name="Rivas-Marin E."/>
            <person name="Kohn T."/>
            <person name="Peeters S.H."/>
            <person name="Heuer A."/>
            <person name="Rast P."/>
            <person name="Oberbeckmann S."/>
            <person name="Bunk B."/>
            <person name="Jeske O."/>
            <person name="Meyerdierks A."/>
            <person name="Storesund J.E."/>
            <person name="Kallscheuer N."/>
            <person name="Luecker S."/>
            <person name="Lage O.M."/>
            <person name="Pohl T."/>
            <person name="Merkel B.J."/>
            <person name="Hornburger P."/>
            <person name="Mueller R.-W."/>
            <person name="Bruemmer F."/>
            <person name="Labrenz M."/>
            <person name="Spormann A.M."/>
            <person name="Op Den Camp H."/>
            <person name="Overmann J."/>
            <person name="Amann R."/>
            <person name="Jetten M.S.M."/>
            <person name="Mascher T."/>
            <person name="Medema M.H."/>
            <person name="Devos D.P."/>
            <person name="Kaster A.-K."/>
            <person name="Ovreas L."/>
            <person name="Rohde M."/>
            <person name="Galperin M.Y."/>
            <person name="Jogler C."/>
        </authorList>
    </citation>
    <scope>NUCLEOTIDE SEQUENCE [LARGE SCALE GENOMIC DNA]</scope>
    <source>
        <strain evidence="11 12">Pla52o</strain>
    </source>
</reference>
<dbReference type="GO" id="GO:0051539">
    <property type="term" value="F:4 iron, 4 sulfur cluster binding"/>
    <property type="evidence" value="ECO:0007669"/>
    <property type="project" value="UniProtKB-KW"/>
</dbReference>
<evidence type="ECO:0000256" key="8">
    <source>
        <dbReference type="ARBA" id="ARBA00023014"/>
    </source>
</evidence>
<dbReference type="AlphaFoldDB" id="A0A5C6CRV9"/>
<keyword evidence="12" id="KW-1185">Reference proteome</keyword>
<dbReference type="CDD" id="cd10030">
    <property type="entry name" value="UDG-F4_TTUDGA_SPO1dp_like"/>
    <property type="match status" value="1"/>
</dbReference>
<dbReference type="RefSeq" id="WP_146592674.1">
    <property type="nucleotide sequence ID" value="NZ_SJPT01000001.1"/>
</dbReference>
<dbReference type="SMART" id="SM00986">
    <property type="entry name" value="UDG"/>
    <property type="match status" value="1"/>
</dbReference>
<dbReference type="InterPro" id="IPR051536">
    <property type="entry name" value="UDG_Type-4/5"/>
</dbReference>
<dbReference type="PANTHER" id="PTHR33693">
    <property type="entry name" value="TYPE-5 URACIL-DNA GLYCOSYLASE"/>
    <property type="match status" value="1"/>
</dbReference>
<evidence type="ECO:0000259" key="10">
    <source>
        <dbReference type="SMART" id="SM00986"/>
    </source>
</evidence>
<keyword evidence="7" id="KW-0408">Iron</keyword>
<evidence type="ECO:0000256" key="2">
    <source>
        <dbReference type="ARBA" id="ARBA00019403"/>
    </source>
</evidence>
<dbReference type="GO" id="GO:0097506">
    <property type="term" value="F:deaminated base DNA N-glycosylase activity"/>
    <property type="evidence" value="ECO:0007669"/>
    <property type="project" value="UniProtKB-ARBA"/>
</dbReference>
<protein>
    <recommendedName>
        <fullName evidence="2">Type-4 uracil-DNA glycosylase</fullName>
    </recommendedName>
</protein>
<evidence type="ECO:0000313" key="11">
    <source>
        <dbReference type="EMBL" id="TWU26294.1"/>
    </source>
</evidence>
<dbReference type="OrthoDB" id="5290748at2"/>
<dbReference type="NCBIfam" id="TIGR03915">
    <property type="entry name" value="SAM_7_link_chp"/>
    <property type="match status" value="1"/>
</dbReference>
<evidence type="ECO:0000256" key="5">
    <source>
        <dbReference type="ARBA" id="ARBA00022763"/>
    </source>
</evidence>
<keyword evidence="3" id="KW-0004">4Fe-4S</keyword>
<dbReference type="Gene3D" id="3.40.470.10">
    <property type="entry name" value="Uracil-DNA glycosylase-like domain"/>
    <property type="match status" value="1"/>
</dbReference>
<evidence type="ECO:0000256" key="1">
    <source>
        <dbReference type="ARBA" id="ARBA00006521"/>
    </source>
</evidence>
<gene>
    <name evidence="11" type="ORF">Pla52o_01470</name>
</gene>
<evidence type="ECO:0000256" key="9">
    <source>
        <dbReference type="ARBA" id="ARBA00023204"/>
    </source>
</evidence>
<dbReference type="InterPro" id="IPR023875">
    <property type="entry name" value="DNA_repair_put"/>
</dbReference>
<dbReference type="InterPro" id="IPR025404">
    <property type="entry name" value="DUF4130"/>
</dbReference>
<keyword evidence="4" id="KW-0479">Metal-binding</keyword>
<dbReference type="NCBIfam" id="TIGR00758">
    <property type="entry name" value="UDG_fam4"/>
    <property type="match status" value="1"/>
</dbReference>
<evidence type="ECO:0000313" key="12">
    <source>
        <dbReference type="Proteomes" id="UP000316304"/>
    </source>
</evidence>
<evidence type="ECO:0000256" key="4">
    <source>
        <dbReference type="ARBA" id="ARBA00022723"/>
    </source>
</evidence>
<organism evidence="11 12">
    <name type="scientific">Novipirellula galeiformis</name>
    <dbReference type="NCBI Taxonomy" id="2528004"/>
    <lineage>
        <taxon>Bacteria</taxon>
        <taxon>Pseudomonadati</taxon>
        <taxon>Planctomycetota</taxon>
        <taxon>Planctomycetia</taxon>
        <taxon>Pirellulales</taxon>
        <taxon>Pirellulaceae</taxon>
        <taxon>Novipirellula</taxon>
    </lineage>
</organism>
<comment type="caution">
    <text evidence="11">The sequence shown here is derived from an EMBL/GenBank/DDBJ whole genome shotgun (WGS) entry which is preliminary data.</text>
</comment>
<keyword evidence="6" id="KW-0378">Hydrolase</keyword>
<keyword evidence="5" id="KW-0227">DNA damage</keyword>
<evidence type="ECO:0000256" key="6">
    <source>
        <dbReference type="ARBA" id="ARBA00022801"/>
    </source>
</evidence>
<dbReference type="InterPro" id="IPR036895">
    <property type="entry name" value="Uracil-DNA_glycosylase-like_sf"/>
</dbReference>
<sequence length="474" mass="53154">MHFVRIDTFDQWRSEARRLLLAETAPSEVSFSTTDDQLSLFASEPNVPTSSGQRGAAAASVLKVPREFLALAETVACHRGTHRWELLYRTVWRLTHGEPQLLQISMDDDVHSLQQMLKAVTRDVHKMKAFVRFRKLEEASSPQASYVAWHRPDHRIVRLAAPFFARRFKAMHWTILTPDESATWDQTQLRYGAGVPASESPDGDALEALWKTYYASIFNPARVNVAMMKREMPVRHWQTLPETELIPELLAAAPARVAEMIENNEGFAQTAAHYMPADTGLDSLRAAAASCRACDLHHCATQTVFGEGPPRARIVIVGEQPGDNEDIAGKPFVGPAGQLLDQSLARAGIQRDEVYVTNVVKHFKFTTRGKRRLHRKPDSREIFACRPWLEAELAAVKPSSILCLGATSSQALFGRDFRITLSRGQTFETEWSRRTIATWHPAAILRMPDAARSQQMEQQLVDDLVLAAARPGKT</sequence>
<dbReference type="EMBL" id="SJPT01000001">
    <property type="protein sequence ID" value="TWU26294.1"/>
    <property type="molecule type" value="Genomic_DNA"/>
</dbReference>
<dbReference type="SMART" id="SM00987">
    <property type="entry name" value="UreE_C"/>
    <property type="match status" value="1"/>
</dbReference>
<keyword evidence="8" id="KW-0411">Iron-sulfur</keyword>
<dbReference type="SUPFAM" id="SSF52141">
    <property type="entry name" value="Uracil-DNA glycosylase-like"/>
    <property type="match status" value="1"/>
</dbReference>
<dbReference type="InterPro" id="IPR005273">
    <property type="entry name" value="Ura-DNA_glyco_family4"/>
</dbReference>
<dbReference type="Pfam" id="PF13566">
    <property type="entry name" value="DUF4130"/>
    <property type="match status" value="1"/>
</dbReference>
<feature type="domain" description="Uracil-DNA glycosylase-like" evidence="10">
    <location>
        <begin position="305"/>
        <end position="465"/>
    </location>
</feature>